<evidence type="ECO:0000313" key="1">
    <source>
        <dbReference type="EMBL" id="MBB1252567.1"/>
    </source>
</evidence>
<dbReference type="Proteomes" id="UP000525686">
    <property type="component" value="Unassembled WGS sequence"/>
</dbReference>
<dbReference type="AlphaFoldDB" id="A0A7W3ZLR2"/>
<reference evidence="2" key="1">
    <citation type="submission" date="2020-05" db="EMBL/GenBank/DDBJ databases">
        <title>Classification of alakaliphilic streptomycetes isolated from an alkaline soil next to Lonar Crater, India and a proposal for the recognition of Streptomyces alkaliterrae sp. nov.</title>
        <authorList>
            <person name="Golinska P."/>
        </authorList>
    </citation>
    <scope>NUCLEOTIDE SEQUENCE [LARGE SCALE GENOMIC DNA]</scope>
    <source>
        <strain evidence="2">OF3</strain>
    </source>
</reference>
<gene>
    <name evidence="1" type="ORF">H3146_04145</name>
</gene>
<sequence length="56" mass="6570">MPRSSLYDRYQKAGSDYQAHRAECGQCTDAAHCPAGHPLYETWARLQDLYLKHFRR</sequence>
<proteinExistence type="predicted"/>
<dbReference type="RefSeq" id="WP_181353505.1">
    <property type="nucleotide sequence ID" value="NZ_JABJWZ010000019.1"/>
</dbReference>
<accession>A0A7W3ZLR2</accession>
<name>A0A7W3ZLR2_9ACTN</name>
<evidence type="ECO:0000313" key="2">
    <source>
        <dbReference type="Proteomes" id="UP000525686"/>
    </source>
</evidence>
<comment type="caution">
    <text evidence="1">The sequence shown here is derived from an EMBL/GenBank/DDBJ whole genome shotgun (WGS) entry which is preliminary data.</text>
</comment>
<organism evidence="1 2">
    <name type="scientific">Streptomyces alkaliterrae</name>
    <dbReference type="NCBI Taxonomy" id="2213162"/>
    <lineage>
        <taxon>Bacteria</taxon>
        <taxon>Bacillati</taxon>
        <taxon>Actinomycetota</taxon>
        <taxon>Actinomycetes</taxon>
        <taxon>Kitasatosporales</taxon>
        <taxon>Streptomycetaceae</taxon>
        <taxon>Streptomyces</taxon>
    </lineage>
</organism>
<dbReference type="EMBL" id="JABJWZ010000019">
    <property type="protein sequence ID" value="MBB1252567.1"/>
    <property type="molecule type" value="Genomic_DNA"/>
</dbReference>
<protein>
    <submittedName>
        <fullName evidence="1">Uncharacterized protein</fullName>
    </submittedName>
</protein>